<evidence type="ECO:0000256" key="1">
    <source>
        <dbReference type="SAM" id="Phobius"/>
    </source>
</evidence>
<name>A0ABP1R2X7_9HEXA</name>
<comment type="caution">
    <text evidence="2">The sequence shown here is derived from an EMBL/GenBank/DDBJ whole genome shotgun (WGS) entry which is preliminary data.</text>
</comment>
<keyword evidence="3" id="KW-1185">Reference proteome</keyword>
<keyword evidence="1" id="KW-0812">Transmembrane</keyword>
<feature type="transmembrane region" description="Helical" evidence="1">
    <location>
        <begin position="70"/>
        <end position="95"/>
    </location>
</feature>
<feature type="transmembrane region" description="Helical" evidence="1">
    <location>
        <begin position="347"/>
        <end position="367"/>
    </location>
</feature>
<keyword evidence="1" id="KW-1133">Transmembrane helix</keyword>
<sequence length="432" mass="49767">MKQKLIVEPTLQDELPYITPIHIKFPPESPPISRDTVIKLLRNLINITVQPSQRSGLFIFSLDKENPQFAFSWLSIPTTMAFLRLLVIFGVAAYINWNEDLVRKRFSVHSGESSTLGITEMILSTTMFCSDCIGIILFWVDQERIGNYINLYCENLTILVNDLKDKSWIQRWFEQESKKLERLVKGISIATNISILILIKPELQKLLNFIRGEDEIEENGSYFDWETLSFPIFSFFWFMILLGRLYFRATIINMIDCVQLGFKALKEHVNEFANDKIINSEENLGNRMRSLSMGENFISHRRTSFHEGDTNKIRRESKEVTLDRILKKYRTLETLLGEFNELFASHLLIGIASMVVVILMALFRFLVEVNYTLSWNAPIFAIEALAYSWVLFSLGTSATKMTREADACIAALRDVPLDSISSGLKDKVVIIN</sequence>
<reference evidence="2 3" key="1">
    <citation type="submission" date="2024-08" db="EMBL/GenBank/DDBJ databases">
        <authorList>
            <person name="Cucini C."/>
            <person name="Frati F."/>
        </authorList>
    </citation>
    <scope>NUCLEOTIDE SEQUENCE [LARGE SCALE GENOMIC DNA]</scope>
</reference>
<feature type="transmembrane region" description="Helical" evidence="1">
    <location>
        <begin position="183"/>
        <end position="199"/>
    </location>
</feature>
<evidence type="ECO:0008006" key="4">
    <source>
        <dbReference type="Google" id="ProtNLM"/>
    </source>
</evidence>
<keyword evidence="1" id="KW-0472">Membrane</keyword>
<gene>
    <name evidence="2" type="ORF">ODALV1_LOCUS18021</name>
</gene>
<feature type="transmembrane region" description="Helical" evidence="1">
    <location>
        <begin position="228"/>
        <end position="247"/>
    </location>
</feature>
<feature type="transmembrane region" description="Helical" evidence="1">
    <location>
        <begin position="373"/>
        <end position="394"/>
    </location>
</feature>
<organism evidence="2 3">
    <name type="scientific">Orchesella dallaii</name>
    <dbReference type="NCBI Taxonomy" id="48710"/>
    <lineage>
        <taxon>Eukaryota</taxon>
        <taxon>Metazoa</taxon>
        <taxon>Ecdysozoa</taxon>
        <taxon>Arthropoda</taxon>
        <taxon>Hexapoda</taxon>
        <taxon>Collembola</taxon>
        <taxon>Entomobryomorpha</taxon>
        <taxon>Entomobryoidea</taxon>
        <taxon>Orchesellidae</taxon>
        <taxon>Orchesellinae</taxon>
        <taxon>Orchesella</taxon>
    </lineage>
</organism>
<proteinExistence type="predicted"/>
<feature type="transmembrane region" description="Helical" evidence="1">
    <location>
        <begin position="116"/>
        <end position="139"/>
    </location>
</feature>
<evidence type="ECO:0000313" key="3">
    <source>
        <dbReference type="Proteomes" id="UP001642540"/>
    </source>
</evidence>
<evidence type="ECO:0000313" key="2">
    <source>
        <dbReference type="EMBL" id="CAL8118188.1"/>
    </source>
</evidence>
<dbReference type="Proteomes" id="UP001642540">
    <property type="component" value="Unassembled WGS sequence"/>
</dbReference>
<dbReference type="EMBL" id="CAXLJM020000057">
    <property type="protein sequence ID" value="CAL8118188.1"/>
    <property type="molecule type" value="Genomic_DNA"/>
</dbReference>
<accession>A0ABP1R2X7</accession>
<protein>
    <recommendedName>
        <fullName evidence="4">Gustatory receptor</fullName>
    </recommendedName>
</protein>